<keyword evidence="8" id="KW-1185">Reference proteome</keyword>
<evidence type="ECO:0000313" key="7">
    <source>
        <dbReference type="EMBL" id="MBB4664967.1"/>
    </source>
</evidence>
<sequence>MSEGSTKTKWQVKREASREALVNAAMRRFVEQGYARIRVEDIVEGTGYTKGAFYFHFANKLECFWAVIAHLDERRGDWVAGMAEALEPETTLEEALTRVFAGFEESNGGVASWVLVMIDFLQQHRDDAEVRARLGAVYANWHGQIARGVAALQAADLVTTARDADLLATEVYAYVQGLTAHTHLYGLEPERVQAALVDGLVALLGRDG</sequence>
<keyword evidence="1" id="KW-0678">Repressor</keyword>
<keyword evidence="2" id="KW-0805">Transcription regulation</keyword>
<feature type="DNA-binding region" description="H-T-H motif" evidence="5">
    <location>
        <begin position="38"/>
        <end position="57"/>
    </location>
</feature>
<dbReference type="InterPro" id="IPR036271">
    <property type="entry name" value="Tet_transcr_reg_TetR-rel_C_sf"/>
</dbReference>
<name>A0A840IIQ3_9ACTN</name>
<evidence type="ECO:0000256" key="3">
    <source>
        <dbReference type="ARBA" id="ARBA00023125"/>
    </source>
</evidence>
<gene>
    <name evidence="7" type="ORF">BDZ31_004586</name>
</gene>
<proteinExistence type="predicted"/>
<dbReference type="PANTHER" id="PTHR30055:SF234">
    <property type="entry name" value="HTH-TYPE TRANSCRIPTIONAL REGULATOR BETI"/>
    <property type="match status" value="1"/>
</dbReference>
<dbReference type="SUPFAM" id="SSF46689">
    <property type="entry name" value="Homeodomain-like"/>
    <property type="match status" value="1"/>
</dbReference>
<dbReference type="Proteomes" id="UP000585272">
    <property type="component" value="Unassembled WGS sequence"/>
</dbReference>
<dbReference type="InterPro" id="IPR001647">
    <property type="entry name" value="HTH_TetR"/>
</dbReference>
<dbReference type="PRINTS" id="PR00455">
    <property type="entry name" value="HTHTETR"/>
</dbReference>
<evidence type="ECO:0000313" key="8">
    <source>
        <dbReference type="Proteomes" id="UP000585272"/>
    </source>
</evidence>
<dbReference type="Pfam" id="PF13977">
    <property type="entry name" value="TetR_C_6"/>
    <property type="match status" value="1"/>
</dbReference>
<evidence type="ECO:0000256" key="5">
    <source>
        <dbReference type="PROSITE-ProRule" id="PRU00335"/>
    </source>
</evidence>
<dbReference type="RefSeq" id="WP_183345477.1">
    <property type="nucleotide sequence ID" value="NZ_JACHNU010000010.1"/>
</dbReference>
<dbReference type="AlphaFoldDB" id="A0A840IIQ3"/>
<evidence type="ECO:0000256" key="2">
    <source>
        <dbReference type="ARBA" id="ARBA00023015"/>
    </source>
</evidence>
<organism evidence="7 8">
    <name type="scientific">Conexibacter arvalis</name>
    <dbReference type="NCBI Taxonomy" id="912552"/>
    <lineage>
        <taxon>Bacteria</taxon>
        <taxon>Bacillati</taxon>
        <taxon>Actinomycetota</taxon>
        <taxon>Thermoleophilia</taxon>
        <taxon>Solirubrobacterales</taxon>
        <taxon>Conexibacteraceae</taxon>
        <taxon>Conexibacter</taxon>
    </lineage>
</organism>
<dbReference type="GO" id="GO:0000976">
    <property type="term" value="F:transcription cis-regulatory region binding"/>
    <property type="evidence" value="ECO:0007669"/>
    <property type="project" value="TreeGrafter"/>
</dbReference>
<dbReference type="PROSITE" id="PS50977">
    <property type="entry name" value="HTH_TETR_2"/>
    <property type="match status" value="1"/>
</dbReference>
<protein>
    <submittedName>
        <fullName evidence="7">AcrR family transcriptional regulator</fullName>
    </submittedName>
</protein>
<accession>A0A840IIQ3</accession>
<evidence type="ECO:0000256" key="1">
    <source>
        <dbReference type="ARBA" id="ARBA00022491"/>
    </source>
</evidence>
<dbReference type="InterPro" id="IPR039538">
    <property type="entry name" value="BetI_C"/>
</dbReference>
<evidence type="ECO:0000259" key="6">
    <source>
        <dbReference type="PROSITE" id="PS50977"/>
    </source>
</evidence>
<dbReference type="InterPro" id="IPR009057">
    <property type="entry name" value="Homeodomain-like_sf"/>
</dbReference>
<dbReference type="GO" id="GO:0003700">
    <property type="term" value="F:DNA-binding transcription factor activity"/>
    <property type="evidence" value="ECO:0007669"/>
    <property type="project" value="TreeGrafter"/>
</dbReference>
<dbReference type="SUPFAM" id="SSF48498">
    <property type="entry name" value="Tetracyclin repressor-like, C-terminal domain"/>
    <property type="match status" value="1"/>
</dbReference>
<feature type="domain" description="HTH tetR-type" evidence="6">
    <location>
        <begin position="15"/>
        <end position="75"/>
    </location>
</feature>
<reference evidence="7 8" key="1">
    <citation type="submission" date="2020-08" db="EMBL/GenBank/DDBJ databases">
        <title>Genomic Encyclopedia of Archaeal and Bacterial Type Strains, Phase II (KMG-II): from individual species to whole genera.</title>
        <authorList>
            <person name="Goeker M."/>
        </authorList>
    </citation>
    <scope>NUCLEOTIDE SEQUENCE [LARGE SCALE GENOMIC DNA]</scope>
    <source>
        <strain evidence="7 8">DSM 23288</strain>
    </source>
</reference>
<dbReference type="InterPro" id="IPR050109">
    <property type="entry name" value="HTH-type_TetR-like_transc_reg"/>
</dbReference>
<keyword evidence="4" id="KW-0804">Transcription</keyword>
<evidence type="ECO:0000256" key="4">
    <source>
        <dbReference type="ARBA" id="ARBA00023163"/>
    </source>
</evidence>
<dbReference type="Gene3D" id="1.10.357.10">
    <property type="entry name" value="Tetracycline Repressor, domain 2"/>
    <property type="match status" value="1"/>
</dbReference>
<dbReference type="Pfam" id="PF00440">
    <property type="entry name" value="TetR_N"/>
    <property type="match status" value="1"/>
</dbReference>
<dbReference type="PANTHER" id="PTHR30055">
    <property type="entry name" value="HTH-TYPE TRANSCRIPTIONAL REGULATOR RUTR"/>
    <property type="match status" value="1"/>
</dbReference>
<comment type="caution">
    <text evidence="7">The sequence shown here is derived from an EMBL/GenBank/DDBJ whole genome shotgun (WGS) entry which is preliminary data.</text>
</comment>
<dbReference type="EMBL" id="JACHNU010000010">
    <property type="protein sequence ID" value="MBB4664967.1"/>
    <property type="molecule type" value="Genomic_DNA"/>
</dbReference>
<keyword evidence="3 5" id="KW-0238">DNA-binding</keyword>